<evidence type="ECO:0008006" key="10">
    <source>
        <dbReference type="Google" id="ProtNLM"/>
    </source>
</evidence>
<dbReference type="InterPro" id="IPR058625">
    <property type="entry name" value="MdtA-like_BSH"/>
</dbReference>
<name>A0A7R6R3T4_9RHOO</name>
<dbReference type="RefSeq" id="WP_211149046.1">
    <property type="nucleotide sequence ID" value="NZ_AP019011.1"/>
</dbReference>
<organism evidence="8 9">
    <name type="scientific">Fluviibacter phosphoraccumulans</name>
    <dbReference type="NCBI Taxonomy" id="1751046"/>
    <lineage>
        <taxon>Bacteria</taxon>
        <taxon>Pseudomonadati</taxon>
        <taxon>Pseudomonadota</taxon>
        <taxon>Betaproteobacteria</taxon>
        <taxon>Rhodocyclales</taxon>
        <taxon>Fluviibacteraceae</taxon>
        <taxon>Fluviibacter</taxon>
    </lineage>
</organism>
<evidence type="ECO:0000256" key="2">
    <source>
        <dbReference type="ARBA" id="ARBA00009477"/>
    </source>
</evidence>
<evidence type="ECO:0000313" key="9">
    <source>
        <dbReference type="Proteomes" id="UP000463961"/>
    </source>
</evidence>
<dbReference type="Pfam" id="PF25876">
    <property type="entry name" value="HH_MFP_RND"/>
    <property type="match status" value="1"/>
</dbReference>
<dbReference type="NCBIfam" id="TIGR01730">
    <property type="entry name" value="RND_mfp"/>
    <property type="match status" value="1"/>
</dbReference>
<feature type="compositionally biased region" description="Low complexity" evidence="3">
    <location>
        <begin position="472"/>
        <end position="487"/>
    </location>
</feature>
<evidence type="ECO:0000259" key="4">
    <source>
        <dbReference type="Pfam" id="PF25876"/>
    </source>
</evidence>
<reference evidence="9" key="1">
    <citation type="submission" date="2020-01" db="EMBL/GenBank/DDBJ databases">
        <title>Phosphoaccumulans saitamaens gen. nov., sp. nov., a polyphosphate accumulating bacterium isolated from surface river water.</title>
        <authorList>
            <person name="Watanabe K."/>
            <person name="Suda W."/>
        </authorList>
    </citation>
    <scope>NUCLEOTIDE SEQUENCE [LARGE SCALE GENOMIC DNA]</scope>
    <source>
        <strain evidence="9">ICHIAU1</strain>
    </source>
</reference>
<dbReference type="GO" id="GO:0005886">
    <property type="term" value="C:plasma membrane"/>
    <property type="evidence" value="ECO:0007669"/>
    <property type="project" value="TreeGrafter"/>
</dbReference>
<evidence type="ECO:0000313" key="8">
    <source>
        <dbReference type="EMBL" id="BBU68534.1"/>
    </source>
</evidence>
<dbReference type="SUPFAM" id="SSF111369">
    <property type="entry name" value="HlyD-like secretion proteins"/>
    <property type="match status" value="1"/>
</dbReference>
<sequence>MLSRLKSMVASCTNQVQVWINNIRQFDWSKLQHLTKDDVLKTLRNPRWHKPAAIVFAVLIAIHVIKNDVVIPYMKAHFALGVDVIEVQPLTVPLESQLVAQTRSPQSVAIYTRVSGFLEKQIYQEGSWVNAGDILFEMDKRPFIAQLDAAKAAMVSQEASLRTATLTLNRIKPLAAAKALSQQDLDTATGNFLRAQAGVDQARANVETAQLNLEYCTIRSPISGLASVRKQALGTYLQVGSPNSELTVVNQMDPMWAYFSVSEDQVLTLNKLLAQKQLNDTSLAELDVTLTLSDGTLYPYLGKIGFAGIMYDVDTGTRLYRAVFPNPANALQQGQFVTASVVGLTQPNVYLVPQSAVQQSSQGAYVWVADEDNRVHSRTVKPGYWSGPNWVINQGLNPGERVVVSNVLRMSPNQRVKPTLIKAPEPQPLRIPTPPTAEEAGNAFRPGARTAPNVNQAQNPNQQPMPAPPAPAAQLIAPKEVPLAPGVPAAPAPVPNSLQAPAPRAAQ</sequence>
<dbReference type="InterPro" id="IPR058624">
    <property type="entry name" value="MdtA-like_HH"/>
</dbReference>
<dbReference type="EMBL" id="AP022345">
    <property type="protein sequence ID" value="BBU68534.1"/>
    <property type="molecule type" value="Genomic_DNA"/>
</dbReference>
<feature type="domain" description="Multidrug resistance protein MdtA-like beta-barrel" evidence="6">
    <location>
        <begin position="254"/>
        <end position="341"/>
    </location>
</feature>
<comment type="similarity">
    <text evidence="2">Belongs to the membrane fusion protein (MFP) (TC 8.A.1) family.</text>
</comment>
<proteinExistence type="inferred from homology"/>
<protein>
    <recommendedName>
        <fullName evidence="10">Efflux RND transporter periplasmic adaptor subunit</fullName>
    </recommendedName>
</protein>
<comment type="subcellular location">
    <subcellularLocation>
        <location evidence="1">Cell envelope</location>
    </subcellularLocation>
</comment>
<dbReference type="Pfam" id="PF25944">
    <property type="entry name" value="Beta-barrel_RND"/>
    <property type="match status" value="1"/>
</dbReference>
<gene>
    <name evidence="8" type="ORF">ICHIAU1_08170</name>
</gene>
<dbReference type="Gene3D" id="2.40.30.170">
    <property type="match status" value="1"/>
</dbReference>
<dbReference type="Gene3D" id="2.40.420.20">
    <property type="match status" value="1"/>
</dbReference>
<feature type="domain" description="Multidrug resistance protein MdtA-like C-terminal permuted SH3" evidence="7">
    <location>
        <begin position="348"/>
        <end position="406"/>
    </location>
</feature>
<feature type="domain" description="Multidrug resistance protein MdtA-like alpha-helical hairpin" evidence="4">
    <location>
        <begin position="146"/>
        <end position="215"/>
    </location>
</feature>
<accession>A0A7R6R3T4</accession>
<dbReference type="Pfam" id="PF25917">
    <property type="entry name" value="BSH_RND"/>
    <property type="match status" value="1"/>
</dbReference>
<dbReference type="GO" id="GO:0022857">
    <property type="term" value="F:transmembrane transporter activity"/>
    <property type="evidence" value="ECO:0007669"/>
    <property type="project" value="InterPro"/>
</dbReference>
<dbReference type="Gene3D" id="2.40.50.100">
    <property type="match status" value="1"/>
</dbReference>
<feature type="region of interest" description="Disordered" evidence="3">
    <location>
        <begin position="423"/>
        <end position="507"/>
    </location>
</feature>
<evidence type="ECO:0000259" key="5">
    <source>
        <dbReference type="Pfam" id="PF25917"/>
    </source>
</evidence>
<feature type="domain" description="Multidrug resistance protein MdtA-like barrel-sandwich hybrid" evidence="5">
    <location>
        <begin position="107"/>
        <end position="248"/>
    </location>
</feature>
<keyword evidence="9" id="KW-1185">Reference proteome</keyword>
<dbReference type="Proteomes" id="UP000463961">
    <property type="component" value="Chromosome"/>
</dbReference>
<feature type="compositionally biased region" description="Low complexity" evidence="3">
    <location>
        <begin position="451"/>
        <end position="462"/>
    </location>
</feature>
<evidence type="ECO:0000256" key="3">
    <source>
        <dbReference type="SAM" id="MobiDB-lite"/>
    </source>
</evidence>
<dbReference type="InterPro" id="IPR006143">
    <property type="entry name" value="RND_pump_MFP"/>
</dbReference>
<dbReference type="InterPro" id="IPR058627">
    <property type="entry name" value="MdtA-like_C"/>
</dbReference>
<dbReference type="InterPro" id="IPR058626">
    <property type="entry name" value="MdtA-like_b-barrel"/>
</dbReference>
<dbReference type="Gene3D" id="1.10.287.470">
    <property type="entry name" value="Helix hairpin bin"/>
    <property type="match status" value="1"/>
</dbReference>
<dbReference type="PANTHER" id="PTHR30158">
    <property type="entry name" value="ACRA/E-RELATED COMPONENT OF DRUG EFFLUX TRANSPORTER"/>
    <property type="match status" value="1"/>
</dbReference>
<evidence type="ECO:0000256" key="1">
    <source>
        <dbReference type="ARBA" id="ARBA00004196"/>
    </source>
</evidence>
<feature type="compositionally biased region" description="Pro residues" evidence="3">
    <location>
        <begin position="425"/>
        <end position="435"/>
    </location>
</feature>
<evidence type="ECO:0000259" key="6">
    <source>
        <dbReference type="Pfam" id="PF25944"/>
    </source>
</evidence>
<dbReference type="GO" id="GO:0046677">
    <property type="term" value="P:response to antibiotic"/>
    <property type="evidence" value="ECO:0007669"/>
    <property type="project" value="TreeGrafter"/>
</dbReference>
<dbReference type="AlphaFoldDB" id="A0A7R6R3T4"/>
<dbReference type="Pfam" id="PF25967">
    <property type="entry name" value="RND-MFP_C"/>
    <property type="match status" value="1"/>
</dbReference>
<evidence type="ECO:0000259" key="7">
    <source>
        <dbReference type="Pfam" id="PF25967"/>
    </source>
</evidence>